<dbReference type="EMBL" id="JAEACU010000001">
    <property type="protein sequence ID" value="KAH7545876.1"/>
    <property type="molecule type" value="Genomic_DNA"/>
</dbReference>
<dbReference type="InterPro" id="IPR036291">
    <property type="entry name" value="NAD(P)-bd_dom_sf"/>
</dbReference>
<dbReference type="InterPro" id="IPR045010">
    <property type="entry name" value="MDR_fam"/>
</dbReference>
<organism evidence="1 2">
    <name type="scientific">Ziziphus jujuba var. spinosa</name>
    <dbReference type="NCBI Taxonomy" id="714518"/>
    <lineage>
        <taxon>Eukaryota</taxon>
        <taxon>Viridiplantae</taxon>
        <taxon>Streptophyta</taxon>
        <taxon>Embryophyta</taxon>
        <taxon>Tracheophyta</taxon>
        <taxon>Spermatophyta</taxon>
        <taxon>Magnoliopsida</taxon>
        <taxon>eudicotyledons</taxon>
        <taxon>Gunneridae</taxon>
        <taxon>Pentapetalae</taxon>
        <taxon>rosids</taxon>
        <taxon>fabids</taxon>
        <taxon>Rosales</taxon>
        <taxon>Rhamnaceae</taxon>
        <taxon>Paliureae</taxon>
        <taxon>Ziziphus</taxon>
    </lineage>
</organism>
<sequence>MARRVTSNKQVILRMYATAGSFIRESDMLVTTTNINIGGSSRGLKHTCCQDHLPLLRSLLALHYEEYSGTHRIYFLYPWLCKFVCVCLCFNCAGSQAKVELLKNKLGFDEAFNYKEEKDLEAALKRCFPIGIDFYVEQVGGALLDGVLVNMRDHGSIVIELWQKSSTAEQVSNKQLILNYYVFGFPDESYMLITTSTFTLPFELPSSGTGKGVF</sequence>
<dbReference type="SUPFAM" id="SSF51735">
    <property type="entry name" value="NAD(P)-binding Rossmann-fold domains"/>
    <property type="match status" value="1"/>
</dbReference>
<name>A0A978W1P2_ZIZJJ</name>
<dbReference type="GO" id="GO:0016628">
    <property type="term" value="F:oxidoreductase activity, acting on the CH-CH group of donors, NAD or NADP as acceptor"/>
    <property type="evidence" value="ECO:0007669"/>
    <property type="project" value="InterPro"/>
</dbReference>
<protein>
    <submittedName>
        <fullName evidence="1">Uncharacterized protein</fullName>
    </submittedName>
</protein>
<reference evidence="1" key="1">
    <citation type="journal article" date="2021" name="Front. Plant Sci.">
        <title>Chromosome-Scale Genome Assembly for Chinese Sour Jujube and Insights Into Its Genome Evolution and Domestication Signature.</title>
        <authorList>
            <person name="Shen L.-Y."/>
            <person name="Luo H."/>
            <person name="Wang X.-L."/>
            <person name="Wang X.-M."/>
            <person name="Qiu X.-J."/>
            <person name="Liu H."/>
            <person name="Zhou S.-S."/>
            <person name="Jia K.-H."/>
            <person name="Nie S."/>
            <person name="Bao Y.-T."/>
            <person name="Zhang R.-G."/>
            <person name="Yun Q.-Z."/>
            <person name="Chai Y.-H."/>
            <person name="Lu J.-Y."/>
            <person name="Li Y."/>
            <person name="Zhao S.-W."/>
            <person name="Mao J.-F."/>
            <person name="Jia S.-G."/>
            <person name="Mao Y.-M."/>
        </authorList>
    </citation>
    <scope>NUCLEOTIDE SEQUENCE</scope>
    <source>
        <strain evidence="1">AT0</strain>
        <tissue evidence="1">Leaf</tissue>
    </source>
</reference>
<comment type="caution">
    <text evidence="1">The sequence shown here is derived from an EMBL/GenBank/DDBJ whole genome shotgun (WGS) entry which is preliminary data.</text>
</comment>
<dbReference type="AlphaFoldDB" id="A0A978W1P2"/>
<gene>
    <name evidence="1" type="ORF">FEM48_Zijuj01G0140000</name>
</gene>
<dbReference type="PANTHER" id="PTHR43205">
    <property type="entry name" value="PROSTAGLANDIN REDUCTASE"/>
    <property type="match status" value="1"/>
</dbReference>
<proteinExistence type="predicted"/>
<dbReference type="PANTHER" id="PTHR43205:SF7">
    <property type="entry name" value="PROSTAGLANDIN REDUCTASE 1"/>
    <property type="match status" value="1"/>
</dbReference>
<dbReference type="Gene3D" id="3.40.50.720">
    <property type="entry name" value="NAD(P)-binding Rossmann-like Domain"/>
    <property type="match status" value="1"/>
</dbReference>
<evidence type="ECO:0000313" key="1">
    <source>
        <dbReference type="EMBL" id="KAH7545876.1"/>
    </source>
</evidence>
<evidence type="ECO:0000313" key="2">
    <source>
        <dbReference type="Proteomes" id="UP000813462"/>
    </source>
</evidence>
<dbReference type="Proteomes" id="UP000813462">
    <property type="component" value="Unassembled WGS sequence"/>
</dbReference>
<accession>A0A978W1P2</accession>